<keyword evidence="9" id="KW-1185">Reference proteome</keyword>
<gene>
    <name evidence="8" type="ORF">HMPREF9450_00680</name>
</gene>
<dbReference type="AlphaFoldDB" id="G5H7M7"/>
<evidence type="ECO:0000256" key="4">
    <source>
        <dbReference type="ARBA" id="ARBA00023136"/>
    </source>
</evidence>
<comment type="caution">
    <text evidence="8">The sequence shown here is derived from an EMBL/GenBank/DDBJ whole genome shotgun (WGS) entry which is preliminary data.</text>
</comment>
<dbReference type="RefSeq" id="WP_009133486.1">
    <property type="nucleotide sequence ID" value="NZ_CP102250.1"/>
</dbReference>
<dbReference type="PATRIC" id="fig|742725.3.peg.734"/>
<dbReference type="SUPFAM" id="SSF48452">
    <property type="entry name" value="TPR-like"/>
    <property type="match status" value="1"/>
</dbReference>
<accession>G5H7M7</accession>
<keyword evidence="5" id="KW-0998">Cell outer membrane</keyword>
<dbReference type="HOGENOM" id="CLU_015553_3_2_10"/>
<dbReference type="GeneID" id="92816311"/>
<evidence type="ECO:0000259" key="7">
    <source>
        <dbReference type="Pfam" id="PF14322"/>
    </source>
</evidence>
<feature type="domain" description="SusD-like N-terminal" evidence="7">
    <location>
        <begin position="116"/>
        <end position="224"/>
    </location>
</feature>
<dbReference type="InterPro" id="IPR033985">
    <property type="entry name" value="SusD-like_N"/>
</dbReference>
<evidence type="ECO:0000256" key="2">
    <source>
        <dbReference type="ARBA" id="ARBA00006275"/>
    </source>
</evidence>
<dbReference type="OrthoDB" id="1031584at2"/>
<keyword evidence="4" id="KW-0472">Membrane</keyword>
<evidence type="ECO:0000256" key="3">
    <source>
        <dbReference type="ARBA" id="ARBA00022729"/>
    </source>
</evidence>
<evidence type="ECO:0000256" key="1">
    <source>
        <dbReference type="ARBA" id="ARBA00004442"/>
    </source>
</evidence>
<dbReference type="Proteomes" id="UP000006008">
    <property type="component" value="Unassembled WGS sequence"/>
</dbReference>
<evidence type="ECO:0000256" key="5">
    <source>
        <dbReference type="ARBA" id="ARBA00023237"/>
    </source>
</evidence>
<reference evidence="8 9" key="1">
    <citation type="submission" date="2011-08" db="EMBL/GenBank/DDBJ databases">
        <title>The Genome Sequence of Alistipes indistinctus YIT 12060.</title>
        <authorList>
            <consortium name="The Broad Institute Genome Sequencing Platform"/>
            <person name="Earl A."/>
            <person name="Ward D."/>
            <person name="Feldgarden M."/>
            <person name="Gevers D."/>
            <person name="Morotomi M."/>
            <person name="Young S.K."/>
            <person name="Zeng Q."/>
            <person name="Gargeya S."/>
            <person name="Fitzgerald M."/>
            <person name="Haas B."/>
            <person name="Abouelleil A."/>
            <person name="Alvarado L."/>
            <person name="Arachchi H.M."/>
            <person name="Berlin A."/>
            <person name="Brown A."/>
            <person name="Chapman S.B."/>
            <person name="Chen Z."/>
            <person name="Dunbar C."/>
            <person name="Freedman E."/>
            <person name="Gearin G."/>
            <person name="Gellesch M."/>
            <person name="Goldberg J."/>
            <person name="Griggs A."/>
            <person name="Gujja S."/>
            <person name="Heiman D."/>
            <person name="Howarth C."/>
            <person name="Larson L."/>
            <person name="Lui A."/>
            <person name="MacDonald P.J.P."/>
            <person name="Montmayeur A."/>
            <person name="Murphy C."/>
            <person name="Neiman D."/>
            <person name="Pearson M."/>
            <person name="Priest M."/>
            <person name="Roberts A."/>
            <person name="Saif S."/>
            <person name="Shea T."/>
            <person name="Shenoy N."/>
            <person name="Sisk P."/>
            <person name="Stolte C."/>
            <person name="Sykes S."/>
            <person name="Wortman J."/>
            <person name="Nusbaum C."/>
            <person name="Birren B."/>
        </authorList>
    </citation>
    <scope>NUCLEOTIDE SEQUENCE [LARGE SCALE GENOMIC DNA]</scope>
    <source>
        <strain evidence="8 9">YIT 12060</strain>
    </source>
</reference>
<organism evidence="8 9">
    <name type="scientific">Alistipes indistinctus YIT 12060</name>
    <dbReference type="NCBI Taxonomy" id="742725"/>
    <lineage>
        <taxon>Bacteria</taxon>
        <taxon>Pseudomonadati</taxon>
        <taxon>Bacteroidota</taxon>
        <taxon>Bacteroidia</taxon>
        <taxon>Bacteroidales</taxon>
        <taxon>Rikenellaceae</taxon>
        <taxon>Alistipes</taxon>
    </lineage>
</organism>
<protein>
    <recommendedName>
        <fullName evidence="10">RagB/SusD domain-containing protein</fullName>
    </recommendedName>
</protein>
<keyword evidence="3" id="KW-0732">Signal</keyword>
<feature type="domain" description="RagB/SusD" evidence="6">
    <location>
        <begin position="386"/>
        <end position="526"/>
    </location>
</feature>
<dbReference type="STRING" id="742725.HMPREF9450_00680"/>
<dbReference type="eggNOG" id="COG1834">
    <property type="taxonomic scope" value="Bacteria"/>
</dbReference>
<evidence type="ECO:0008006" key="10">
    <source>
        <dbReference type="Google" id="ProtNLM"/>
    </source>
</evidence>
<sequence length="545" mass="60356">MKKYLIALSLVGLVTSSCYEKLNIAPPNAITDEQVKELLATADDETIEVILGGVAGGLPTEILKNNSKGGALEYRYGSYFGMLPMRSFEGNDVVFGQQATASGFGRDEYALTDFRTANSTRNYPYWEQGWVWVTDANKVLNVVDDKTVGNNATMKKYQAWAYLIRAYAYNWLVDNYQQAYMAGGKDKLGVPYYSYYNPAQPYQARASLQNCYDSINKDLDKAIAGFTADGSNGFTEAKDDLDAGVAYFLKAKVALATGQWSTAIHACDQIIAVYGAQFMSQGQYVAQNIPDATGKAQYYAVNSGFLSLAQNPECILGWPLAQTKDKAYLVYFFNTYGCCSGGSGGNYARIDDRLYDKINENDYRKQNFWVTGLPDTDYEYANGTSTKILPYSNLKFACTVGTGGGTDPSQAKATSFFTDVILMRLSEVYLMKAEAEAQSGTGDAKATLNILLAARTKERATPLTCDSYTEMKGLSALEMVQLQTRIEMWGENGLEYYNNKRWNKPVDRNGSNVHWIKATTLTVPNMALQIPEESTNYNDLIVQDN</sequence>
<dbReference type="Gene3D" id="1.25.40.390">
    <property type="match status" value="1"/>
</dbReference>
<dbReference type="EMBL" id="ADLD01000009">
    <property type="protein sequence ID" value="EHB92476.1"/>
    <property type="molecule type" value="Genomic_DNA"/>
</dbReference>
<name>G5H7M7_9BACT</name>
<dbReference type="InterPro" id="IPR012944">
    <property type="entry name" value="SusD_RagB_dom"/>
</dbReference>
<evidence type="ECO:0000313" key="8">
    <source>
        <dbReference type="EMBL" id="EHB92476.1"/>
    </source>
</evidence>
<comment type="subcellular location">
    <subcellularLocation>
        <location evidence="1">Cell outer membrane</location>
    </subcellularLocation>
</comment>
<dbReference type="PROSITE" id="PS51257">
    <property type="entry name" value="PROKAR_LIPOPROTEIN"/>
    <property type="match status" value="1"/>
</dbReference>
<evidence type="ECO:0000313" key="9">
    <source>
        <dbReference type="Proteomes" id="UP000006008"/>
    </source>
</evidence>
<comment type="similarity">
    <text evidence="2">Belongs to the SusD family.</text>
</comment>
<evidence type="ECO:0000259" key="6">
    <source>
        <dbReference type="Pfam" id="PF07980"/>
    </source>
</evidence>
<dbReference type="Pfam" id="PF07980">
    <property type="entry name" value="SusD_RagB"/>
    <property type="match status" value="1"/>
</dbReference>
<dbReference type="InterPro" id="IPR011990">
    <property type="entry name" value="TPR-like_helical_dom_sf"/>
</dbReference>
<dbReference type="Pfam" id="PF14322">
    <property type="entry name" value="SusD-like_3"/>
    <property type="match status" value="1"/>
</dbReference>
<dbReference type="GO" id="GO:0009279">
    <property type="term" value="C:cell outer membrane"/>
    <property type="evidence" value="ECO:0007669"/>
    <property type="project" value="UniProtKB-SubCell"/>
</dbReference>
<proteinExistence type="inferred from homology"/>